<dbReference type="RefSeq" id="WP_119605234.1">
    <property type="nucleotide sequence ID" value="NZ_CP068715.1"/>
</dbReference>
<evidence type="ECO:0000256" key="1">
    <source>
        <dbReference type="SAM" id="Phobius"/>
    </source>
</evidence>
<keyword evidence="1" id="KW-0812">Transmembrane</keyword>
<name>A0A418IF69_9STAP</name>
<organism evidence="2 3">
    <name type="scientific">Staphylococcus shinii</name>
    <dbReference type="NCBI Taxonomy" id="2912228"/>
    <lineage>
        <taxon>Bacteria</taxon>
        <taxon>Bacillati</taxon>
        <taxon>Bacillota</taxon>
        <taxon>Bacilli</taxon>
        <taxon>Bacillales</taxon>
        <taxon>Staphylococcaceae</taxon>
        <taxon>Staphylococcus</taxon>
    </lineage>
</organism>
<evidence type="ECO:0000313" key="2">
    <source>
        <dbReference type="EMBL" id="RIN00760.1"/>
    </source>
</evidence>
<evidence type="ECO:0000313" key="3">
    <source>
        <dbReference type="Proteomes" id="UP000286317"/>
    </source>
</evidence>
<dbReference type="EMBL" id="QXUF01000049">
    <property type="protein sequence ID" value="RIN00760.1"/>
    <property type="molecule type" value="Genomic_DNA"/>
</dbReference>
<feature type="transmembrane region" description="Helical" evidence="1">
    <location>
        <begin position="57"/>
        <end position="81"/>
    </location>
</feature>
<keyword evidence="3" id="KW-1185">Reference proteome</keyword>
<accession>A0A418IF69</accession>
<proteinExistence type="predicted"/>
<protein>
    <submittedName>
        <fullName evidence="2">Uncharacterized protein</fullName>
    </submittedName>
</protein>
<keyword evidence="1" id="KW-1133">Transmembrane helix</keyword>
<comment type="caution">
    <text evidence="2">The sequence shown here is derived from an EMBL/GenBank/DDBJ whole genome shotgun (WGS) entry which is preliminary data.</text>
</comment>
<dbReference type="Proteomes" id="UP000286317">
    <property type="component" value="Unassembled WGS sequence"/>
</dbReference>
<keyword evidence="1" id="KW-0472">Membrane</keyword>
<reference evidence="2 3" key="1">
    <citation type="journal article" date="2016" name="Front. Microbiol.">
        <title>Comprehensive Phylogenetic Analysis of Bovine Non-aureus Staphylococci Species Based on Whole-Genome Sequencing.</title>
        <authorList>
            <person name="Naushad S."/>
            <person name="Barkema H.W."/>
            <person name="Luby C."/>
            <person name="Condas L.A."/>
            <person name="Nobrega D.B."/>
            <person name="Carson D.A."/>
            <person name="De Buck J."/>
        </authorList>
    </citation>
    <scope>NUCLEOTIDE SEQUENCE [LARGE SCALE GENOMIC DNA]</scope>
    <source>
        <strain evidence="2 3">SNUC 4554</strain>
    </source>
</reference>
<feature type="transmembrane region" description="Helical" evidence="1">
    <location>
        <begin position="93"/>
        <end position="116"/>
    </location>
</feature>
<dbReference type="AlphaFoldDB" id="A0A418IF69"/>
<feature type="transmembrane region" description="Helical" evidence="1">
    <location>
        <begin position="7"/>
        <end position="25"/>
    </location>
</feature>
<sequence length="122" mass="14041">MKYLKSIIPYILAILPIEYIALSMDYYTGQIWGYIIFTIISIGIGIYIYIFKFKKIIYILLVKVLGMLLSWSSTNLFINIYNSGSYFKPFNASSFSILLSIISLIILSLTSLLIYFSSSKRD</sequence>
<gene>
    <name evidence="2" type="ORF">BU112_07980</name>
</gene>
<feature type="transmembrane region" description="Helical" evidence="1">
    <location>
        <begin position="31"/>
        <end position="50"/>
    </location>
</feature>